<dbReference type="Proteomes" id="UP000643405">
    <property type="component" value="Unassembled WGS sequence"/>
</dbReference>
<keyword evidence="1" id="KW-0449">Lipoprotein</keyword>
<dbReference type="AlphaFoldDB" id="A0A8J6PMB1"/>
<name>A0A8J6PMB1_9HYPH</name>
<gene>
    <name evidence="1" type="ORF">ICI42_21630</name>
</gene>
<evidence type="ECO:0000313" key="2">
    <source>
        <dbReference type="Proteomes" id="UP000643405"/>
    </source>
</evidence>
<reference evidence="1" key="1">
    <citation type="submission" date="2020-09" db="EMBL/GenBank/DDBJ databases">
        <title>Genome seq and assembly of Tianweitania sp.</title>
        <authorList>
            <person name="Chhetri G."/>
        </authorList>
    </citation>
    <scope>NUCLEOTIDE SEQUENCE</scope>
    <source>
        <strain evidence="1">Rool2</strain>
    </source>
</reference>
<evidence type="ECO:0000313" key="1">
    <source>
        <dbReference type="EMBL" id="MBD0417244.1"/>
    </source>
</evidence>
<organism evidence="1 2">
    <name type="scientific">Oryzicola mucosus</name>
    <dbReference type="NCBI Taxonomy" id="2767425"/>
    <lineage>
        <taxon>Bacteria</taxon>
        <taxon>Pseudomonadati</taxon>
        <taxon>Pseudomonadota</taxon>
        <taxon>Alphaproteobacteria</taxon>
        <taxon>Hyphomicrobiales</taxon>
        <taxon>Phyllobacteriaceae</taxon>
        <taxon>Oryzicola</taxon>
    </lineage>
</organism>
<accession>A0A8J6PMB1</accession>
<dbReference type="PROSITE" id="PS51257">
    <property type="entry name" value="PROKAR_LIPOPROTEIN"/>
    <property type="match status" value="1"/>
</dbReference>
<sequence>MRKTIIALAAVAALAGCTTTERDVGTGAALGAGVGLLAGGDAKGALIGAAAGAAGGLLVRNLRNGYCEYRNPRTGRLYQAPCR</sequence>
<comment type="caution">
    <text evidence="1">The sequence shown here is derived from an EMBL/GenBank/DDBJ whole genome shotgun (WGS) entry which is preliminary data.</text>
</comment>
<proteinExistence type="predicted"/>
<dbReference type="EMBL" id="JACVVX010000011">
    <property type="protein sequence ID" value="MBD0417244.1"/>
    <property type="molecule type" value="Genomic_DNA"/>
</dbReference>
<protein>
    <submittedName>
        <fullName evidence="1">Lipoprotein</fullName>
    </submittedName>
</protein>
<dbReference type="RefSeq" id="WP_188166687.1">
    <property type="nucleotide sequence ID" value="NZ_JACVVX010000011.1"/>
</dbReference>
<keyword evidence="2" id="KW-1185">Reference proteome</keyword>